<evidence type="ECO:0000256" key="4">
    <source>
        <dbReference type="ARBA" id="ARBA00022475"/>
    </source>
</evidence>
<keyword evidence="6 9" id="KW-0067">ATP-binding</keyword>
<comment type="similarity">
    <text evidence="2">Belongs to the ABC transporter superfamily.</text>
</comment>
<sequence>MPILEVKELRTEFRIEEGVVHAVDGVSFSVENGETLGIVGESGCGKSVTAMSIMRLIPDPPGHIASGQILWKGKDILSLPDEALPDFRGAEIAMIFQDPMTSLNPVFTVERQLGEVLEKRFKLVGEPARKKMVEALEMVGIADPADRLRSYPHELSGGMKQRIMIAMALMCEPDLLIADEPTTALDVTVQAQILHLMKSLQERVGAAIILITHDMAVVAETCDRVAVMYAGRVVEFCDVYKLFESNRHPYTFGLLRSIPKEGLTKDDLLPTIEGIVPSLIHPPQGCRFADRCFKAQDRCKTDDPKLRDVGEGHLVACHFPIEEGDR</sequence>
<dbReference type="SMART" id="SM00382">
    <property type="entry name" value="AAA"/>
    <property type="match status" value="1"/>
</dbReference>
<accession>A0A956N9X7</accession>
<evidence type="ECO:0000256" key="3">
    <source>
        <dbReference type="ARBA" id="ARBA00022448"/>
    </source>
</evidence>
<dbReference type="PANTHER" id="PTHR43297:SF2">
    <property type="entry name" value="DIPEPTIDE TRANSPORT ATP-BINDING PROTEIN DPPD"/>
    <property type="match status" value="1"/>
</dbReference>
<gene>
    <name evidence="9" type="ORF">KDA27_05760</name>
</gene>
<dbReference type="InterPro" id="IPR027417">
    <property type="entry name" value="P-loop_NTPase"/>
</dbReference>
<dbReference type="GO" id="GO:0015833">
    <property type="term" value="P:peptide transport"/>
    <property type="evidence" value="ECO:0007669"/>
    <property type="project" value="InterPro"/>
</dbReference>
<evidence type="ECO:0000313" key="10">
    <source>
        <dbReference type="Proteomes" id="UP000739538"/>
    </source>
</evidence>
<dbReference type="GO" id="GO:0016887">
    <property type="term" value="F:ATP hydrolysis activity"/>
    <property type="evidence" value="ECO:0007669"/>
    <property type="project" value="InterPro"/>
</dbReference>
<comment type="subcellular location">
    <subcellularLocation>
        <location evidence="1">Cell membrane</location>
        <topology evidence="1">Peripheral membrane protein</topology>
    </subcellularLocation>
</comment>
<evidence type="ECO:0000256" key="6">
    <source>
        <dbReference type="ARBA" id="ARBA00022840"/>
    </source>
</evidence>
<dbReference type="PROSITE" id="PS00211">
    <property type="entry name" value="ABC_TRANSPORTER_1"/>
    <property type="match status" value="1"/>
</dbReference>
<keyword evidence="4" id="KW-1003">Cell membrane</keyword>
<dbReference type="Pfam" id="PF00005">
    <property type="entry name" value="ABC_tran"/>
    <property type="match status" value="1"/>
</dbReference>
<dbReference type="GO" id="GO:0005886">
    <property type="term" value="C:plasma membrane"/>
    <property type="evidence" value="ECO:0007669"/>
    <property type="project" value="UniProtKB-SubCell"/>
</dbReference>
<keyword evidence="5" id="KW-0547">Nucleotide-binding</keyword>
<feature type="domain" description="ABC transporter" evidence="8">
    <location>
        <begin position="4"/>
        <end position="255"/>
    </location>
</feature>
<dbReference type="InterPro" id="IPR013563">
    <property type="entry name" value="Oligopep_ABC_C"/>
</dbReference>
<dbReference type="AlphaFoldDB" id="A0A956N9X7"/>
<dbReference type="GO" id="GO:0005524">
    <property type="term" value="F:ATP binding"/>
    <property type="evidence" value="ECO:0007669"/>
    <property type="project" value="UniProtKB-KW"/>
</dbReference>
<reference evidence="9" key="2">
    <citation type="journal article" date="2021" name="Microbiome">
        <title>Successional dynamics and alternative stable states in a saline activated sludge microbial community over 9 years.</title>
        <authorList>
            <person name="Wang Y."/>
            <person name="Ye J."/>
            <person name="Ju F."/>
            <person name="Liu L."/>
            <person name="Boyd J.A."/>
            <person name="Deng Y."/>
            <person name="Parks D.H."/>
            <person name="Jiang X."/>
            <person name="Yin X."/>
            <person name="Woodcroft B.J."/>
            <person name="Tyson G.W."/>
            <person name="Hugenholtz P."/>
            <person name="Polz M.F."/>
            <person name="Zhang T."/>
        </authorList>
    </citation>
    <scope>NUCLEOTIDE SEQUENCE</scope>
    <source>
        <strain evidence="9">HKST-UBA02</strain>
    </source>
</reference>
<dbReference type="CDD" id="cd03257">
    <property type="entry name" value="ABC_NikE_OppD_transporters"/>
    <property type="match status" value="1"/>
</dbReference>
<protein>
    <submittedName>
        <fullName evidence="9">ABC transporter ATP-binding protein</fullName>
    </submittedName>
</protein>
<proteinExistence type="inferred from homology"/>
<evidence type="ECO:0000256" key="1">
    <source>
        <dbReference type="ARBA" id="ARBA00004202"/>
    </source>
</evidence>
<name>A0A956N9X7_UNCEI</name>
<dbReference type="InterPro" id="IPR003593">
    <property type="entry name" value="AAA+_ATPase"/>
</dbReference>
<dbReference type="InterPro" id="IPR003439">
    <property type="entry name" value="ABC_transporter-like_ATP-bd"/>
</dbReference>
<dbReference type="PROSITE" id="PS50893">
    <property type="entry name" value="ABC_TRANSPORTER_2"/>
    <property type="match status" value="1"/>
</dbReference>
<dbReference type="Proteomes" id="UP000739538">
    <property type="component" value="Unassembled WGS sequence"/>
</dbReference>
<dbReference type="InterPro" id="IPR017871">
    <property type="entry name" value="ABC_transporter-like_CS"/>
</dbReference>
<dbReference type="PANTHER" id="PTHR43297">
    <property type="entry name" value="OLIGOPEPTIDE TRANSPORT ATP-BINDING PROTEIN APPD"/>
    <property type="match status" value="1"/>
</dbReference>
<evidence type="ECO:0000256" key="2">
    <source>
        <dbReference type="ARBA" id="ARBA00005417"/>
    </source>
</evidence>
<dbReference type="EMBL" id="JAGQHS010000019">
    <property type="protein sequence ID" value="MCA9755289.1"/>
    <property type="molecule type" value="Genomic_DNA"/>
</dbReference>
<dbReference type="FunFam" id="3.40.50.300:FF:000016">
    <property type="entry name" value="Oligopeptide ABC transporter ATP-binding component"/>
    <property type="match status" value="1"/>
</dbReference>
<comment type="caution">
    <text evidence="9">The sequence shown here is derived from an EMBL/GenBank/DDBJ whole genome shotgun (WGS) entry which is preliminary data.</text>
</comment>
<evidence type="ECO:0000313" key="9">
    <source>
        <dbReference type="EMBL" id="MCA9755289.1"/>
    </source>
</evidence>
<dbReference type="Gene3D" id="3.40.50.300">
    <property type="entry name" value="P-loop containing nucleotide triphosphate hydrolases"/>
    <property type="match status" value="1"/>
</dbReference>
<keyword evidence="7" id="KW-0472">Membrane</keyword>
<reference evidence="9" key="1">
    <citation type="submission" date="2020-04" db="EMBL/GenBank/DDBJ databases">
        <authorList>
            <person name="Zhang T."/>
        </authorList>
    </citation>
    <scope>NUCLEOTIDE SEQUENCE</scope>
    <source>
        <strain evidence="9">HKST-UBA02</strain>
    </source>
</reference>
<keyword evidence="3" id="KW-0813">Transport</keyword>
<evidence type="ECO:0000259" key="8">
    <source>
        <dbReference type="PROSITE" id="PS50893"/>
    </source>
</evidence>
<organism evidence="9 10">
    <name type="scientific">Eiseniibacteriota bacterium</name>
    <dbReference type="NCBI Taxonomy" id="2212470"/>
    <lineage>
        <taxon>Bacteria</taxon>
        <taxon>Candidatus Eiseniibacteriota</taxon>
    </lineage>
</organism>
<dbReference type="Pfam" id="PF08352">
    <property type="entry name" value="oligo_HPY"/>
    <property type="match status" value="1"/>
</dbReference>
<evidence type="ECO:0000256" key="5">
    <source>
        <dbReference type="ARBA" id="ARBA00022741"/>
    </source>
</evidence>
<evidence type="ECO:0000256" key="7">
    <source>
        <dbReference type="ARBA" id="ARBA00023136"/>
    </source>
</evidence>
<dbReference type="InterPro" id="IPR050388">
    <property type="entry name" value="ABC_Ni/Peptide_Import"/>
</dbReference>
<dbReference type="SUPFAM" id="SSF52540">
    <property type="entry name" value="P-loop containing nucleoside triphosphate hydrolases"/>
    <property type="match status" value="1"/>
</dbReference>
<dbReference type="NCBIfam" id="TIGR01727">
    <property type="entry name" value="oligo_HPY"/>
    <property type="match status" value="1"/>
</dbReference>